<feature type="transmembrane region" description="Helical" evidence="1">
    <location>
        <begin position="26"/>
        <end position="47"/>
    </location>
</feature>
<gene>
    <name evidence="2" type="ORF">3S15_26</name>
</gene>
<accession>A0A2H4JAC7</accession>
<keyword evidence="1" id="KW-0472">Membrane</keyword>
<keyword evidence="1" id="KW-0812">Transmembrane</keyword>
<organism evidence="2">
    <name type="scientific">uncultured Caudovirales phage</name>
    <dbReference type="NCBI Taxonomy" id="2100421"/>
    <lineage>
        <taxon>Viruses</taxon>
        <taxon>Duplodnaviria</taxon>
        <taxon>Heunggongvirae</taxon>
        <taxon>Uroviricota</taxon>
        <taxon>Caudoviricetes</taxon>
        <taxon>Peduoviridae</taxon>
        <taxon>Maltschvirus</taxon>
        <taxon>Maltschvirus maltsch</taxon>
    </lineage>
</organism>
<dbReference type="EMBL" id="MF417945">
    <property type="protein sequence ID" value="ASN72212.1"/>
    <property type="molecule type" value="Genomic_DNA"/>
</dbReference>
<name>A0A2H4JAC7_9CAUD</name>
<reference evidence="2" key="1">
    <citation type="submission" date="2017-06" db="EMBL/GenBank/DDBJ databases">
        <title>Novel phages from South African skin metaviromes.</title>
        <authorList>
            <person name="van Zyl L.J."/>
            <person name="Abrahams Y."/>
            <person name="Stander E.A."/>
            <person name="Kirby B.M."/>
            <person name="Clavaud C."/>
            <person name="Farcet C."/>
            <person name="Breton L."/>
            <person name="Trindade M.I."/>
        </authorList>
    </citation>
    <scope>NUCLEOTIDE SEQUENCE</scope>
</reference>
<protein>
    <submittedName>
        <fullName evidence="2">Uncharacterized protein</fullName>
    </submittedName>
</protein>
<keyword evidence="1" id="KW-1133">Transmembrane helix</keyword>
<proteinExistence type="predicted"/>
<sequence length="80" mass="8914">MDSKLQPLAEFGAIEGAKLLPPAAGFMIYGVTLQTWALLIPVLYYLALLADLVGRRWVVPLIKMMRERNKPAEVVTDDVD</sequence>
<evidence type="ECO:0000313" key="2">
    <source>
        <dbReference type="EMBL" id="ASN72212.1"/>
    </source>
</evidence>
<evidence type="ECO:0000256" key="1">
    <source>
        <dbReference type="SAM" id="Phobius"/>
    </source>
</evidence>